<dbReference type="SUPFAM" id="SSF74650">
    <property type="entry name" value="Galactose mutarotase-like"/>
    <property type="match status" value="1"/>
</dbReference>
<comment type="similarity">
    <text evidence="4 11">Belongs to the aldose epimerase family.</text>
</comment>
<dbReference type="Pfam" id="PF01263">
    <property type="entry name" value="Aldose_epim"/>
    <property type="match status" value="1"/>
</dbReference>
<keyword evidence="6" id="KW-0963">Cytoplasm</keyword>
<comment type="subunit">
    <text evidence="5">Monomer.</text>
</comment>
<evidence type="ECO:0000256" key="9">
    <source>
        <dbReference type="ARBA" id="ARBA00023235"/>
    </source>
</evidence>
<dbReference type="GO" id="GO:0033499">
    <property type="term" value="P:galactose catabolic process via UDP-galactose, Leloir pathway"/>
    <property type="evidence" value="ECO:0007669"/>
    <property type="project" value="TreeGrafter"/>
</dbReference>
<dbReference type="UniPathway" id="UPA00242"/>
<accession>A0A1Y4VGZ9</accession>
<comment type="subcellular location">
    <subcellularLocation>
        <location evidence="2">Cytoplasm</location>
    </subcellularLocation>
</comment>
<keyword evidence="8" id="KW-0106">Calcium</keyword>
<evidence type="ECO:0000256" key="1">
    <source>
        <dbReference type="ARBA" id="ARBA00001913"/>
    </source>
</evidence>
<evidence type="ECO:0000256" key="7">
    <source>
        <dbReference type="ARBA" id="ARBA00022553"/>
    </source>
</evidence>
<proteinExistence type="inferred from homology"/>
<dbReference type="InterPro" id="IPR014718">
    <property type="entry name" value="GH-type_carb-bd"/>
</dbReference>
<dbReference type="AlphaFoldDB" id="A0A1Y4VGZ9"/>
<evidence type="ECO:0000256" key="11">
    <source>
        <dbReference type="PIRNR" id="PIRNR005096"/>
    </source>
</evidence>
<dbReference type="GO" id="GO:0004034">
    <property type="term" value="F:aldose 1-epimerase activity"/>
    <property type="evidence" value="ECO:0007669"/>
    <property type="project" value="UniProtKB-EC"/>
</dbReference>
<evidence type="ECO:0000256" key="10">
    <source>
        <dbReference type="ARBA" id="ARBA00023277"/>
    </source>
</evidence>
<dbReference type="GO" id="GO:0006006">
    <property type="term" value="P:glucose metabolic process"/>
    <property type="evidence" value="ECO:0007669"/>
    <property type="project" value="TreeGrafter"/>
</dbReference>
<keyword evidence="9 11" id="KW-0413">Isomerase</keyword>
<protein>
    <recommendedName>
        <fullName evidence="11">Aldose 1-epimerase</fullName>
        <ecNumber evidence="11">5.1.3.3</ecNumber>
    </recommendedName>
</protein>
<dbReference type="PANTHER" id="PTHR10091">
    <property type="entry name" value="ALDOSE-1-EPIMERASE"/>
    <property type="match status" value="1"/>
</dbReference>
<dbReference type="PROSITE" id="PS51257">
    <property type="entry name" value="PROKAR_LIPOPROTEIN"/>
    <property type="match status" value="1"/>
</dbReference>
<comment type="caution">
    <text evidence="12">The sequence shown here is derived from an EMBL/GenBank/DDBJ whole genome shotgun (WGS) entry which is preliminary data.</text>
</comment>
<evidence type="ECO:0000313" key="12">
    <source>
        <dbReference type="EMBL" id="OUQ68643.1"/>
    </source>
</evidence>
<evidence type="ECO:0000256" key="6">
    <source>
        <dbReference type="ARBA" id="ARBA00022490"/>
    </source>
</evidence>
<comment type="pathway">
    <text evidence="3 11">Carbohydrate metabolism; hexose metabolism.</text>
</comment>
<dbReference type="GO" id="GO:0030246">
    <property type="term" value="F:carbohydrate binding"/>
    <property type="evidence" value="ECO:0007669"/>
    <property type="project" value="InterPro"/>
</dbReference>
<gene>
    <name evidence="12" type="ORF">B5E52_10800</name>
</gene>
<name>A0A1Y4VGZ9_9BACE</name>
<dbReference type="PIRSF" id="PIRSF005096">
    <property type="entry name" value="GALM"/>
    <property type="match status" value="1"/>
</dbReference>
<dbReference type="InterPro" id="IPR011013">
    <property type="entry name" value="Gal_mutarotase_sf_dom"/>
</dbReference>
<dbReference type="InterPro" id="IPR008183">
    <property type="entry name" value="Aldose_1/G6P_1-epimerase"/>
</dbReference>
<evidence type="ECO:0000256" key="3">
    <source>
        <dbReference type="ARBA" id="ARBA00005028"/>
    </source>
</evidence>
<dbReference type="GO" id="GO:0005737">
    <property type="term" value="C:cytoplasm"/>
    <property type="evidence" value="ECO:0007669"/>
    <property type="project" value="UniProtKB-SubCell"/>
</dbReference>
<keyword evidence="7" id="KW-0597">Phosphoprotein</keyword>
<dbReference type="NCBIfam" id="NF008277">
    <property type="entry name" value="PRK11055.1"/>
    <property type="match status" value="1"/>
</dbReference>
<evidence type="ECO:0000256" key="8">
    <source>
        <dbReference type="ARBA" id="ARBA00022837"/>
    </source>
</evidence>
<reference evidence="13" key="1">
    <citation type="submission" date="2017-04" db="EMBL/GenBank/DDBJ databases">
        <title>Function of individual gut microbiota members based on whole genome sequencing of pure cultures obtained from chicken caecum.</title>
        <authorList>
            <person name="Medvecky M."/>
            <person name="Cejkova D."/>
            <person name="Polansky O."/>
            <person name="Karasova D."/>
            <person name="Kubasova T."/>
            <person name="Cizek A."/>
            <person name="Rychlik I."/>
        </authorList>
    </citation>
    <scope>NUCLEOTIDE SEQUENCE [LARGE SCALE GENOMIC DNA]</scope>
    <source>
        <strain evidence="13">An109</strain>
    </source>
</reference>
<comment type="catalytic activity">
    <reaction evidence="11">
        <text>alpha-D-glucose = beta-D-glucose</text>
        <dbReference type="Rhea" id="RHEA:10264"/>
        <dbReference type="ChEBI" id="CHEBI:15903"/>
        <dbReference type="ChEBI" id="CHEBI:17925"/>
        <dbReference type="EC" id="5.1.3.3"/>
    </reaction>
</comment>
<dbReference type="Gene3D" id="2.70.98.10">
    <property type="match status" value="1"/>
</dbReference>
<organism evidence="12 13">
    <name type="scientific">Bacteroides xylanisolvens</name>
    <dbReference type="NCBI Taxonomy" id="371601"/>
    <lineage>
        <taxon>Bacteria</taxon>
        <taxon>Pseudomonadati</taxon>
        <taxon>Bacteroidota</taxon>
        <taxon>Bacteroidia</taxon>
        <taxon>Bacteroidales</taxon>
        <taxon>Bacteroidaceae</taxon>
        <taxon>Bacteroides</taxon>
    </lineage>
</organism>
<dbReference type="InterPro" id="IPR047215">
    <property type="entry name" value="Galactose_mutarotase-like"/>
</dbReference>
<dbReference type="InterPro" id="IPR015443">
    <property type="entry name" value="Aldose_1-epimerase"/>
</dbReference>
<evidence type="ECO:0000256" key="2">
    <source>
        <dbReference type="ARBA" id="ARBA00004496"/>
    </source>
</evidence>
<dbReference type="PANTHER" id="PTHR10091:SF0">
    <property type="entry name" value="GALACTOSE MUTAROTASE"/>
    <property type="match status" value="1"/>
</dbReference>
<dbReference type="FunFam" id="2.70.98.10:FF:000003">
    <property type="entry name" value="Aldose 1-epimerase"/>
    <property type="match status" value="1"/>
</dbReference>
<keyword evidence="10 11" id="KW-0119">Carbohydrate metabolism</keyword>
<dbReference type="Proteomes" id="UP000196036">
    <property type="component" value="Unassembled WGS sequence"/>
</dbReference>
<evidence type="ECO:0000256" key="4">
    <source>
        <dbReference type="ARBA" id="ARBA00006206"/>
    </source>
</evidence>
<evidence type="ECO:0000313" key="13">
    <source>
        <dbReference type="Proteomes" id="UP000196036"/>
    </source>
</evidence>
<dbReference type="EC" id="5.1.3.3" evidence="11"/>
<sequence length="385" mass="43332">MFDVERLTLKIDDMRNVAYLFLFILLIACHSESPLILFPESHFRMDIDGKPVTLYTLSNRNGLTMQVTNWGARVVSLWIPDRQGNWDDIVLGYETIDRYLGSHVVWGATVGRFGNRIANGCFSLNGETYQLSTSDNGQCLHGGDKGFDRVVWDVDSVATDCIFFSYYSKNGEEGFPGNLYIKMIYRLTSTDEFRIDYTAVTDKSTPVNLTHHSLFNLKGEGNGSVESHRLCIAAGYYTPVDSVWIPTGELAPVAGTPFDFRSPVAVGEQLKHSDAQLEQCRGFDHNFVLDRKTSDELEWVASLYEPSNGRYMEIWTTEPGIQFYSGNLLDGSIKGKSGKEYGRYGALALETQHFPDSPNQSAFPSTILNPGEFYHQVCIYRFGVK</sequence>
<dbReference type="CDD" id="cd09019">
    <property type="entry name" value="galactose_mutarotase_like"/>
    <property type="match status" value="1"/>
</dbReference>
<comment type="cofactor">
    <cofactor evidence="1">
        <name>Ca(2+)</name>
        <dbReference type="ChEBI" id="CHEBI:29108"/>
    </cofactor>
</comment>
<evidence type="ECO:0000256" key="5">
    <source>
        <dbReference type="ARBA" id="ARBA00011245"/>
    </source>
</evidence>
<dbReference type="EMBL" id="NFLW01000019">
    <property type="protein sequence ID" value="OUQ68643.1"/>
    <property type="molecule type" value="Genomic_DNA"/>
</dbReference>